<dbReference type="PROSITE" id="PS00028">
    <property type="entry name" value="ZINC_FINGER_C2H2_1"/>
    <property type="match status" value="1"/>
</dbReference>
<keyword evidence="4 9" id="KW-0863">Zinc-finger</keyword>
<evidence type="ECO:0000256" key="3">
    <source>
        <dbReference type="ARBA" id="ARBA00022737"/>
    </source>
</evidence>
<keyword evidence="2" id="KW-0479">Metal-binding</keyword>
<keyword evidence="3" id="KW-0677">Repeat</keyword>
<dbReference type="InterPro" id="IPR013087">
    <property type="entry name" value="Znf_C2H2_type"/>
</dbReference>
<dbReference type="EMBL" id="JADCNM010000011">
    <property type="protein sequence ID" value="KAG0461888.1"/>
    <property type="molecule type" value="Genomic_DNA"/>
</dbReference>
<keyword evidence="6" id="KW-0805">Transcription regulation</keyword>
<dbReference type="GO" id="GO:0010044">
    <property type="term" value="P:response to aluminum ion"/>
    <property type="evidence" value="ECO:0007669"/>
    <property type="project" value="InterPro"/>
</dbReference>
<evidence type="ECO:0000256" key="8">
    <source>
        <dbReference type="ARBA" id="ARBA00023242"/>
    </source>
</evidence>
<dbReference type="SUPFAM" id="SSF57667">
    <property type="entry name" value="beta-beta-alpha zinc fingers"/>
    <property type="match status" value="1"/>
</dbReference>
<gene>
    <name evidence="12" type="ORF">HPP92_020364</name>
    <name evidence="11" type="ORF">HPP92_020766</name>
</gene>
<dbReference type="OrthoDB" id="8113227at2759"/>
<organism evidence="11 13">
    <name type="scientific">Vanilla planifolia</name>
    <name type="common">Vanilla</name>
    <dbReference type="NCBI Taxonomy" id="51239"/>
    <lineage>
        <taxon>Eukaryota</taxon>
        <taxon>Viridiplantae</taxon>
        <taxon>Streptophyta</taxon>
        <taxon>Embryophyta</taxon>
        <taxon>Tracheophyta</taxon>
        <taxon>Spermatophyta</taxon>
        <taxon>Magnoliopsida</taxon>
        <taxon>Liliopsida</taxon>
        <taxon>Asparagales</taxon>
        <taxon>Orchidaceae</taxon>
        <taxon>Vanilloideae</taxon>
        <taxon>Vanilleae</taxon>
        <taxon>Vanilla</taxon>
    </lineage>
</organism>
<dbReference type="Proteomes" id="UP000636800">
    <property type="component" value="Chromosome 11"/>
</dbReference>
<evidence type="ECO:0000313" key="12">
    <source>
        <dbReference type="EMBL" id="KAG0461888.1"/>
    </source>
</evidence>
<evidence type="ECO:0000256" key="5">
    <source>
        <dbReference type="ARBA" id="ARBA00022833"/>
    </source>
</evidence>
<protein>
    <recommendedName>
        <fullName evidence="10">C2H2-type domain-containing protein</fullName>
    </recommendedName>
</protein>
<evidence type="ECO:0000259" key="10">
    <source>
        <dbReference type="PROSITE" id="PS50157"/>
    </source>
</evidence>
<dbReference type="Gene3D" id="3.30.160.60">
    <property type="entry name" value="Classic Zinc Finger"/>
    <property type="match status" value="2"/>
</dbReference>
<evidence type="ECO:0000256" key="2">
    <source>
        <dbReference type="ARBA" id="ARBA00022723"/>
    </source>
</evidence>
<dbReference type="Pfam" id="PF23115">
    <property type="entry name" value="zf-C2H2_STOP2_3rd"/>
    <property type="match status" value="1"/>
</dbReference>
<dbReference type="InterPro" id="IPR059161">
    <property type="entry name" value="Znf-C2H2_STOP1/2_3rd"/>
</dbReference>
<dbReference type="InterPro" id="IPR058196">
    <property type="entry name" value="zf-C2H2_STOP1/2_C"/>
</dbReference>
<dbReference type="Pfam" id="PF23118">
    <property type="entry name" value="zf-C2H2_STOP2_C"/>
    <property type="match status" value="1"/>
</dbReference>
<keyword evidence="7" id="KW-0804">Transcription</keyword>
<evidence type="ECO:0000256" key="6">
    <source>
        <dbReference type="ARBA" id="ARBA00023015"/>
    </source>
</evidence>
<dbReference type="SMART" id="SM00355">
    <property type="entry name" value="ZnF_C2H2"/>
    <property type="match status" value="3"/>
</dbReference>
<dbReference type="InterPro" id="IPR036236">
    <property type="entry name" value="Znf_C2H2_sf"/>
</dbReference>
<proteinExistence type="predicted"/>
<dbReference type="GO" id="GO:0008270">
    <property type="term" value="F:zinc ion binding"/>
    <property type="evidence" value="ECO:0007669"/>
    <property type="project" value="UniProtKB-KW"/>
</dbReference>
<dbReference type="AlphaFoldDB" id="A0A835PZR8"/>
<evidence type="ECO:0000256" key="9">
    <source>
        <dbReference type="PROSITE-ProRule" id="PRU00042"/>
    </source>
</evidence>
<dbReference type="PANTHER" id="PTHR46352:SF8">
    <property type="entry name" value="PROTEIN SENSITIVE TO PROTON RHIZOTOXICITY 2"/>
    <property type="match status" value="1"/>
</dbReference>
<dbReference type="InterPro" id="IPR044300">
    <property type="entry name" value="STOP1/2"/>
</dbReference>
<keyword evidence="13" id="KW-1185">Reference proteome</keyword>
<feature type="domain" description="C2H2-type" evidence="10">
    <location>
        <begin position="142"/>
        <end position="169"/>
    </location>
</feature>
<comment type="subcellular location">
    <subcellularLocation>
        <location evidence="1">Nucleus</location>
    </subcellularLocation>
</comment>
<reference evidence="13 14" key="1">
    <citation type="journal article" date="2020" name="Nat. Food">
        <title>A phased Vanilla planifolia genome enables genetic improvement of flavour and production.</title>
        <authorList>
            <person name="Hasing T."/>
            <person name="Tang H."/>
            <person name="Brym M."/>
            <person name="Khazi F."/>
            <person name="Huang T."/>
            <person name="Chambers A.H."/>
        </authorList>
    </citation>
    <scope>NUCLEOTIDE SEQUENCE [LARGE SCALE GENOMIC DNA]</scope>
    <source>
        <tissue evidence="11">Leaf</tissue>
    </source>
</reference>
<evidence type="ECO:0000313" key="14">
    <source>
        <dbReference type="Proteomes" id="UP000639772"/>
    </source>
</evidence>
<dbReference type="FunFam" id="3.30.160.60:FF:000065">
    <property type="entry name" value="B-cell CLL/lymphoma 6, member B"/>
    <property type="match status" value="1"/>
</dbReference>
<dbReference type="PANTHER" id="PTHR46352">
    <property type="entry name" value="PROTEIN SENSITIVE TO PROTON RHIZOTOXICITY 1"/>
    <property type="match status" value="1"/>
</dbReference>
<sequence>MDDSFSSPAMAVNTAASSSSPTSSIDNVTQCHALLFDLSLLLDKVHHVQSLVSAVHSADKSGHLDPSDAAISSAGTVIHDMISIASTVLFNLQKLALCSSPAPAAPPVADARMLDEMPRTSSAPVSDVVELDAAVLLAKYTHHCRVCGKGFRRDANLRMHMRAHGDEYKTRAALASKVGEGAERIELGRKYSCPQEGCRWNWKHEKFQPLKSVVCAKNHYRRSHCPKLYVCSRCGHKEFSVLSDLRTHEKHCGIPRWRCSCGTTFSRKDKLMGHVALFAGHVPAVEGPTVFEVAKIR</sequence>
<evidence type="ECO:0000256" key="4">
    <source>
        <dbReference type="ARBA" id="ARBA00022771"/>
    </source>
</evidence>
<name>A0A835PZR8_VANPL</name>
<dbReference type="GO" id="GO:0010447">
    <property type="term" value="P:response to acidic pH"/>
    <property type="evidence" value="ECO:0007669"/>
    <property type="project" value="InterPro"/>
</dbReference>
<comment type="caution">
    <text evidence="11">The sequence shown here is derived from an EMBL/GenBank/DDBJ whole genome shotgun (WGS) entry which is preliminary data.</text>
</comment>
<evidence type="ECO:0000256" key="7">
    <source>
        <dbReference type="ARBA" id="ARBA00023163"/>
    </source>
</evidence>
<evidence type="ECO:0000313" key="13">
    <source>
        <dbReference type="Proteomes" id="UP000636800"/>
    </source>
</evidence>
<dbReference type="PROSITE" id="PS50157">
    <property type="entry name" value="ZINC_FINGER_C2H2_2"/>
    <property type="match status" value="1"/>
</dbReference>
<evidence type="ECO:0000313" key="11">
    <source>
        <dbReference type="EMBL" id="KAG0460469.1"/>
    </source>
</evidence>
<evidence type="ECO:0000256" key="1">
    <source>
        <dbReference type="ARBA" id="ARBA00004123"/>
    </source>
</evidence>
<dbReference type="EMBL" id="JADCNL010000011">
    <property type="protein sequence ID" value="KAG0460469.1"/>
    <property type="molecule type" value="Genomic_DNA"/>
</dbReference>
<dbReference type="Proteomes" id="UP000639772">
    <property type="component" value="Chromosome 11"/>
</dbReference>
<keyword evidence="8" id="KW-0539">Nucleus</keyword>
<keyword evidence="5" id="KW-0862">Zinc</keyword>
<accession>A0A835PZR8</accession>